<dbReference type="GeneID" id="106465362"/>
<comment type="similarity">
    <text evidence="2">Belongs to the peptidase C26 family.</text>
</comment>
<dbReference type="RefSeq" id="XP_013781036.1">
    <property type="nucleotide sequence ID" value="XM_013925582.2"/>
</dbReference>
<gene>
    <name evidence="10" type="primary">LOC106465362</name>
</gene>
<evidence type="ECO:0000313" key="10">
    <source>
        <dbReference type="RefSeq" id="XP_013781036.1"/>
    </source>
</evidence>
<keyword evidence="6 7" id="KW-0378">Hydrolase</keyword>
<dbReference type="EC" id="3.4.19.9" evidence="3 7"/>
<reference evidence="10" key="1">
    <citation type="submission" date="2025-08" db="UniProtKB">
        <authorList>
            <consortium name="RefSeq"/>
        </authorList>
    </citation>
    <scope>IDENTIFICATION</scope>
    <source>
        <tissue evidence="10">Muscle</tissue>
    </source>
</reference>
<protein>
    <recommendedName>
        <fullName evidence="3 7">folate gamma-glutamyl hydrolase</fullName>
        <ecNumber evidence="3 7">3.4.19.9</ecNumber>
    </recommendedName>
</protein>
<dbReference type="Proteomes" id="UP000694941">
    <property type="component" value="Unplaced"/>
</dbReference>
<keyword evidence="9" id="KW-1185">Reference proteome</keyword>
<dbReference type="Gene3D" id="3.40.50.880">
    <property type="match status" value="1"/>
</dbReference>
<dbReference type="InterPro" id="IPR029062">
    <property type="entry name" value="Class_I_gatase-like"/>
</dbReference>
<evidence type="ECO:0000256" key="6">
    <source>
        <dbReference type="ARBA" id="ARBA00022801"/>
    </source>
</evidence>
<keyword evidence="4" id="KW-0964">Secreted</keyword>
<feature type="chain" id="PRO_5047473996" description="folate gamma-glutamyl hydrolase" evidence="8">
    <location>
        <begin position="22"/>
        <end position="322"/>
    </location>
</feature>
<evidence type="ECO:0000256" key="2">
    <source>
        <dbReference type="ARBA" id="ARBA00011083"/>
    </source>
</evidence>
<dbReference type="PANTHER" id="PTHR11315:SF0">
    <property type="entry name" value="FOLATE GAMMA-GLUTAMYL HYDROLASE"/>
    <property type="match status" value="1"/>
</dbReference>
<evidence type="ECO:0000256" key="7">
    <source>
        <dbReference type="PROSITE-ProRule" id="PRU00607"/>
    </source>
</evidence>
<dbReference type="SUPFAM" id="SSF52317">
    <property type="entry name" value="Class I glutamine amidotransferase-like"/>
    <property type="match status" value="1"/>
</dbReference>
<evidence type="ECO:0000256" key="1">
    <source>
        <dbReference type="ARBA" id="ARBA00004239"/>
    </source>
</evidence>
<comment type="subcellular location">
    <subcellularLocation>
        <location evidence="1">Secreted</location>
        <location evidence="1">Extracellular space</location>
    </subcellularLocation>
</comment>
<feature type="active site" description="Nucleophile" evidence="7">
    <location>
        <position position="125"/>
    </location>
</feature>
<proteinExistence type="inferred from homology"/>
<evidence type="ECO:0000313" key="9">
    <source>
        <dbReference type="Proteomes" id="UP000694941"/>
    </source>
</evidence>
<evidence type="ECO:0000256" key="4">
    <source>
        <dbReference type="ARBA" id="ARBA00022525"/>
    </source>
</evidence>
<feature type="signal peptide" evidence="8">
    <location>
        <begin position="1"/>
        <end position="21"/>
    </location>
</feature>
<dbReference type="PROSITE" id="PS51273">
    <property type="entry name" value="GATASE_TYPE_1"/>
    <property type="match status" value="1"/>
</dbReference>
<dbReference type="InterPro" id="IPR015527">
    <property type="entry name" value="Pept_C26_g-glut_hydrolase"/>
</dbReference>
<name>A0ABM1BFM5_LIMPO</name>
<dbReference type="PANTHER" id="PTHR11315">
    <property type="entry name" value="PROTEASE FAMILY C26 GAMMA-GLUTAMYL HYDROLASE"/>
    <property type="match status" value="1"/>
</dbReference>
<evidence type="ECO:0000256" key="5">
    <source>
        <dbReference type="ARBA" id="ARBA00022729"/>
    </source>
</evidence>
<dbReference type="Pfam" id="PF07722">
    <property type="entry name" value="Peptidase_C26"/>
    <property type="match status" value="1"/>
</dbReference>
<dbReference type="PROSITE" id="PS51275">
    <property type="entry name" value="PEPTIDASE_C26_GGH"/>
    <property type="match status" value="1"/>
</dbReference>
<keyword evidence="5 8" id="KW-0732">Signal</keyword>
<accession>A0ABM1BFM5</accession>
<evidence type="ECO:0000256" key="8">
    <source>
        <dbReference type="SAM" id="SignalP"/>
    </source>
</evidence>
<comment type="catalytic activity">
    <reaction evidence="7">
        <text>(6S)-5,6,7,8-tetrahydrofolyl-(gamma-L-Glu)(n) + (n-1) H2O = (6S)-5,6,7,8-tetrahydrofolate + (n-1) L-glutamate</text>
        <dbReference type="Rhea" id="RHEA:56784"/>
        <dbReference type="Rhea" id="RHEA-COMP:14738"/>
        <dbReference type="ChEBI" id="CHEBI:15377"/>
        <dbReference type="ChEBI" id="CHEBI:29985"/>
        <dbReference type="ChEBI" id="CHEBI:57453"/>
        <dbReference type="ChEBI" id="CHEBI:141005"/>
        <dbReference type="EC" id="3.4.19.9"/>
    </reaction>
</comment>
<dbReference type="InterPro" id="IPR011697">
    <property type="entry name" value="Peptidase_C26"/>
</dbReference>
<feature type="active site" evidence="7">
    <location>
        <position position="236"/>
    </location>
</feature>
<sequence length="322" mass="36302">MKNRTLILLWATCVWSTEVNAVTDRPIIGILAQDAYEIFSKKDNSYIVASYVKYIESAGARVVPIFINQTRDYYTNIFNAVNGVLIPGGGANLDTSGYGKAGKILYNLAIVANQKGDYFPVWGTCLGFELLTYLAANGTSWMKSCWTQDLALSLKISEGYKKSRIFKAIPSDVMKYVTSLPVAINYHKWCLTPENFTKSGLNETFQILSTNKDTTGITFISTIEAYRYPFYAIAWHPEKNLFEWVNTKSHHNIPHTAEAIRVGQHFANFFVGEARKNNHKFPSTKEEASSLIYNYNPEYVGIEGSNYQQVFFFKSGLKATSP</sequence>
<evidence type="ECO:0000256" key="3">
    <source>
        <dbReference type="ARBA" id="ARBA00012886"/>
    </source>
</evidence>
<organism evidence="9 10">
    <name type="scientific">Limulus polyphemus</name>
    <name type="common">Atlantic horseshoe crab</name>
    <dbReference type="NCBI Taxonomy" id="6850"/>
    <lineage>
        <taxon>Eukaryota</taxon>
        <taxon>Metazoa</taxon>
        <taxon>Ecdysozoa</taxon>
        <taxon>Arthropoda</taxon>
        <taxon>Chelicerata</taxon>
        <taxon>Merostomata</taxon>
        <taxon>Xiphosura</taxon>
        <taxon>Limulidae</taxon>
        <taxon>Limulus</taxon>
    </lineage>
</organism>